<dbReference type="GeneID" id="54477519"/>
<feature type="compositionally biased region" description="Acidic residues" evidence="1">
    <location>
        <begin position="446"/>
        <end position="456"/>
    </location>
</feature>
<protein>
    <submittedName>
        <fullName evidence="2">Uncharacterized protein</fullName>
    </submittedName>
</protein>
<feature type="compositionally biased region" description="Basic and acidic residues" evidence="1">
    <location>
        <begin position="18"/>
        <end position="27"/>
    </location>
</feature>
<evidence type="ECO:0000313" key="2">
    <source>
        <dbReference type="EMBL" id="KAF2486041.1"/>
    </source>
</evidence>
<sequence length="456" mass="49635">MPTSITNNKKTRLPAVKEAVESSDKENNAPSTKHVKKAPTKAVPTRQSKRASLGRLKPRGFEPWGPHADFLSPPRRSASKRSPARAAARRVLGSLDYSPPRPSSYADKVRGACTDAPTSLKSTTESFADAPSSSKPKVDSFAIASSPSKSKTVSFADASLLSSPNLTIEKDGAETKKMDNGQELEKEISSIGPQEDVHLISEEGLHSELEFLTRVNGEPENTGGVPIEATYELSDSPLTSESELERRLDGFDISSPKKEEDNSGDSECSITDSTVVTLPSETLAIGRPTSLPPPLTGVNAMSSDVPILEIPQLNLLPTSSPTRLEAESSDAWTDDSLFLPPRQVRRRRRLEVAERSRLARERYFNRPPPQGLHPDRRLAILVKHGLIPKDQLPKKVAQVAGPNDQDSTSTFGRRGGGVSLQVPDFGETRYGDRERARRATQRSSDADDEMDSDPDA</sequence>
<dbReference type="Proteomes" id="UP000799767">
    <property type="component" value="Unassembled WGS sequence"/>
</dbReference>
<evidence type="ECO:0000256" key="1">
    <source>
        <dbReference type="SAM" id="MobiDB-lite"/>
    </source>
</evidence>
<accession>A0A6A6Q1Z8</accession>
<feature type="compositionally biased region" description="Basic and acidic residues" evidence="1">
    <location>
        <begin position="426"/>
        <end position="437"/>
    </location>
</feature>
<evidence type="ECO:0000313" key="3">
    <source>
        <dbReference type="Proteomes" id="UP000799767"/>
    </source>
</evidence>
<feature type="compositionally biased region" description="Basic and acidic residues" evidence="1">
    <location>
        <begin position="243"/>
        <end position="261"/>
    </location>
</feature>
<name>A0A6A6Q1Z8_9PEZI</name>
<dbReference type="EMBL" id="MU001632">
    <property type="protein sequence ID" value="KAF2486041.1"/>
    <property type="molecule type" value="Genomic_DNA"/>
</dbReference>
<dbReference type="RefSeq" id="XP_033592610.1">
    <property type="nucleotide sequence ID" value="XM_033736517.1"/>
</dbReference>
<reference evidence="2" key="1">
    <citation type="journal article" date="2020" name="Stud. Mycol.">
        <title>101 Dothideomycetes genomes: a test case for predicting lifestyles and emergence of pathogens.</title>
        <authorList>
            <person name="Haridas S."/>
            <person name="Albert R."/>
            <person name="Binder M."/>
            <person name="Bloem J."/>
            <person name="Labutti K."/>
            <person name="Salamov A."/>
            <person name="Andreopoulos B."/>
            <person name="Baker S."/>
            <person name="Barry K."/>
            <person name="Bills G."/>
            <person name="Bluhm B."/>
            <person name="Cannon C."/>
            <person name="Castanera R."/>
            <person name="Culley D."/>
            <person name="Daum C."/>
            <person name="Ezra D."/>
            <person name="Gonzalez J."/>
            <person name="Henrissat B."/>
            <person name="Kuo A."/>
            <person name="Liang C."/>
            <person name="Lipzen A."/>
            <person name="Lutzoni F."/>
            <person name="Magnuson J."/>
            <person name="Mondo S."/>
            <person name="Nolan M."/>
            <person name="Ohm R."/>
            <person name="Pangilinan J."/>
            <person name="Park H.-J."/>
            <person name="Ramirez L."/>
            <person name="Alfaro M."/>
            <person name="Sun H."/>
            <person name="Tritt A."/>
            <person name="Yoshinaga Y."/>
            <person name="Zwiers L.-H."/>
            <person name="Turgeon B."/>
            <person name="Goodwin S."/>
            <person name="Spatafora J."/>
            <person name="Crous P."/>
            <person name="Grigoriev I."/>
        </authorList>
    </citation>
    <scope>NUCLEOTIDE SEQUENCE</scope>
    <source>
        <strain evidence="2">CBS 113389</strain>
    </source>
</reference>
<dbReference type="AlphaFoldDB" id="A0A6A6Q1Z8"/>
<feature type="region of interest" description="Disordered" evidence="1">
    <location>
        <begin position="231"/>
        <end position="270"/>
    </location>
</feature>
<gene>
    <name evidence="2" type="ORF">BDY17DRAFT_320871</name>
</gene>
<organism evidence="2 3">
    <name type="scientific">Neohortaea acidophila</name>
    <dbReference type="NCBI Taxonomy" id="245834"/>
    <lineage>
        <taxon>Eukaryota</taxon>
        <taxon>Fungi</taxon>
        <taxon>Dikarya</taxon>
        <taxon>Ascomycota</taxon>
        <taxon>Pezizomycotina</taxon>
        <taxon>Dothideomycetes</taxon>
        <taxon>Dothideomycetidae</taxon>
        <taxon>Mycosphaerellales</taxon>
        <taxon>Teratosphaeriaceae</taxon>
        <taxon>Neohortaea</taxon>
    </lineage>
</organism>
<feature type="region of interest" description="Disordered" evidence="1">
    <location>
        <begin position="393"/>
        <end position="456"/>
    </location>
</feature>
<feature type="compositionally biased region" description="Polar residues" evidence="1">
    <location>
        <begin position="116"/>
        <end position="135"/>
    </location>
</feature>
<keyword evidence="3" id="KW-1185">Reference proteome</keyword>
<feature type="region of interest" description="Disordered" evidence="1">
    <location>
        <begin position="1"/>
        <end position="140"/>
    </location>
</feature>
<proteinExistence type="predicted"/>